<proteinExistence type="predicted"/>
<evidence type="ECO:0000313" key="2">
    <source>
        <dbReference type="EMBL" id="KAF6759315.1"/>
    </source>
</evidence>
<keyword evidence="3" id="KW-1185">Reference proteome</keyword>
<dbReference type="OrthoDB" id="10638009at2759"/>
<feature type="compositionally biased region" description="Polar residues" evidence="1">
    <location>
        <begin position="27"/>
        <end position="38"/>
    </location>
</feature>
<gene>
    <name evidence="2" type="ORF">DFP72DRAFT_886278</name>
</gene>
<sequence length="217" mass="23771">MDVDVGSSPPDKLRFPHFRATEEPAPLSSTNRRAHPSSFSSRSYTALVPPSFAVALTTLSGSTTTACIRQRKTLTHRPVSTSSSSPTSECRHTTFAVHRLQEGSYHNSLVSRKVLSVSITPLSPPTGCYGEESPLARLATLTLHTSRPSFHLRPRFVFFFLSPHHICVFGSPSLPPPARSAPVGASSYDDRWLEHDGPSSSPAKRFWASILAYRLTL</sequence>
<feature type="compositionally biased region" description="Basic and acidic residues" evidence="1">
    <location>
        <begin position="11"/>
        <end position="22"/>
    </location>
</feature>
<comment type="caution">
    <text evidence="2">The sequence shown here is derived from an EMBL/GenBank/DDBJ whole genome shotgun (WGS) entry which is preliminary data.</text>
</comment>
<accession>A0A8H6I5K1</accession>
<dbReference type="AlphaFoldDB" id="A0A8H6I5K1"/>
<reference evidence="2 3" key="1">
    <citation type="submission" date="2020-07" db="EMBL/GenBank/DDBJ databases">
        <title>Comparative genomics of pyrophilous fungi reveals a link between fire events and developmental genes.</title>
        <authorList>
            <consortium name="DOE Joint Genome Institute"/>
            <person name="Steindorff A.S."/>
            <person name="Carver A."/>
            <person name="Calhoun S."/>
            <person name="Stillman K."/>
            <person name="Liu H."/>
            <person name="Lipzen A."/>
            <person name="Pangilinan J."/>
            <person name="Labutti K."/>
            <person name="Bruns T.D."/>
            <person name="Grigoriev I.V."/>
        </authorList>
    </citation>
    <scope>NUCLEOTIDE SEQUENCE [LARGE SCALE GENOMIC DNA]</scope>
    <source>
        <strain evidence="2 3">CBS 144469</strain>
    </source>
</reference>
<dbReference type="Proteomes" id="UP000521943">
    <property type="component" value="Unassembled WGS sequence"/>
</dbReference>
<name>A0A8H6I5K1_9AGAR</name>
<feature type="region of interest" description="Disordered" evidence="1">
    <location>
        <begin position="1"/>
        <end position="38"/>
    </location>
</feature>
<evidence type="ECO:0000256" key="1">
    <source>
        <dbReference type="SAM" id="MobiDB-lite"/>
    </source>
</evidence>
<dbReference type="EMBL" id="JACGCI010000016">
    <property type="protein sequence ID" value="KAF6759315.1"/>
    <property type="molecule type" value="Genomic_DNA"/>
</dbReference>
<protein>
    <submittedName>
        <fullName evidence="2">Uncharacterized protein</fullName>
    </submittedName>
</protein>
<organism evidence="2 3">
    <name type="scientific">Ephemerocybe angulata</name>
    <dbReference type="NCBI Taxonomy" id="980116"/>
    <lineage>
        <taxon>Eukaryota</taxon>
        <taxon>Fungi</taxon>
        <taxon>Dikarya</taxon>
        <taxon>Basidiomycota</taxon>
        <taxon>Agaricomycotina</taxon>
        <taxon>Agaricomycetes</taxon>
        <taxon>Agaricomycetidae</taxon>
        <taxon>Agaricales</taxon>
        <taxon>Agaricineae</taxon>
        <taxon>Psathyrellaceae</taxon>
        <taxon>Ephemerocybe</taxon>
    </lineage>
</organism>
<evidence type="ECO:0000313" key="3">
    <source>
        <dbReference type="Proteomes" id="UP000521943"/>
    </source>
</evidence>